<evidence type="ECO:0000256" key="1">
    <source>
        <dbReference type="SAM" id="Phobius"/>
    </source>
</evidence>
<evidence type="ECO:0000313" key="3">
    <source>
        <dbReference type="Proteomes" id="UP000001660"/>
    </source>
</evidence>
<keyword evidence="3" id="KW-1185">Reference proteome</keyword>
<gene>
    <name evidence="2" type="ORF">NIDE0706</name>
</gene>
<feature type="transmembrane region" description="Helical" evidence="1">
    <location>
        <begin position="42"/>
        <end position="64"/>
    </location>
</feature>
<accession>D8PB65</accession>
<dbReference type="EMBL" id="FP929003">
    <property type="protein sequence ID" value="CBK40474.1"/>
    <property type="molecule type" value="Genomic_DNA"/>
</dbReference>
<keyword evidence="1" id="KW-1133">Transmembrane helix</keyword>
<proteinExistence type="predicted"/>
<evidence type="ECO:0000313" key="2">
    <source>
        <dbReference type="EMBL" id="CBK40474.1"/>
    </source>
</evidence>
<reference evidence="2 3" key="1">
    <citation type="journal article" date="2010" name="Proc. Natl. Acad. Sci. U.S.A.">
        <title>A Nitrospira metagenome illuminates the physiology and evolution of globally important nitrite-oxidizing bacteria.</title>
        <authorList>
            <person name="Lucker S."/>
            <person name="Wagner M."/>
            <person name="Maixner F."/>
            <person name="Pelletier E."/>
            <person name="Koch H."/>
            <person name="Vacherie B."/>
            <person name="Rattei T."/>
            <person name="Sinninghe Damste J."/>
            <person name="Spieck E."/>
            <person name="Le Paslier D."/>
            <person name="Daims H."/>
        </authorList>
    </citation>
    <scope>NUCLEOTIDE SEQUENCE [LARGE SCALE GENOMIC DNA]</scope>
</reference>
<dbReference type="Proteomes" id="UP000001660">
    <property type="component" value="Chromosome"/>
</dbReference>
<dbReference type="AlphaFoldDB" id="D8PB65"/>
<name>D8PB65_9BACT</name>
<organism evidence="2 3">
    <name type="scientific">Nitrospira defluvii</name>
    <dbReference type="NCBI Taxonomy" id="330214"/>
    <lineage>
        <taxon>Bacteria</taxon>
        <taxon>Pseudomonadati</taxon>
        <taxon>Nitrospirota</taxon>
        <taxon>Nitrospiria</taxon>
        <taxon>Nitrospirales</taxon>
        <taxon>Nitrospiraceae</taxon>
        <taxon>Nitrospira</taxon>
    </lineage>
</organism>
<dbReference type="HOGENOM" id="CLU_2841634_0_0_0"/>
<keyword evidence="1" id="KW-0812">Transmembrane</keyword>
<protein>
    <submittedName>
        <fullName evidence="2">Uncharacterized protein</fullName>
    </submittedName>
</protein>
<dbReference type="KEGG" id="nde:NIDE0706"/>
<keyword evidence="1" id="KW-0472">Membrane</keyword>
<sequence>MLDSTGVPAAQLATTRNPMVRHFLRNKITGGVRRRGKDRIEAIVAAEIWQAVTLSLLVVMLLCIQ</sequence>